<dbReference type="GO" id="GO:0005886">
    <property type="term" value="C:plasma membrane"/>
    <property type="evidence" value="ECO:0007669"/>
    <property type="project" value="UniProtKB-SubCell"/>
</dbReference>
<dbReference type="PANTHER" id="PTHR43045:SF2">
    <property type="entry name" value="INNER MEMBRANE METABOLITE TRANSPORT PROTEIN YHJE"/>
    <property type="match status" value="1"/>
</dbReference>
<feature type="transmembrane region" description="Helical" evidence="8">
    <location>
        <begin position="195"/>
        <end position="214"/>
    </location>
</feature>
<protein>
    <submittedName>
        <fullName evidence="10">MFS transporter</fullName>
    </submittedName>
</protein>
<dbReference type="SUPFAM" id="SSF103473">
    <property type="entry name" value="MFS general substrate transporter"/>
    <property type="match status" value="1"/>
</dbReference>
<evidence type="ECO:0000256" key="1">
    <source>
        <dbReference type="ARBA" id="ARBA00004429"/>
    </source>
</evidence>
<keyword evidence="7 8" id="KW-0472">Membrane</keyword>
<sequence>MTDTTFDRPVPAPANTTGRIVVASLVGTAIEFYDFYIYGTAAALVFGPVFFPQESDAAQLLLSFATFAIAFIARPVGSALLGHFGDRIGRKATLVASLLLMGISTTLIGVLPGYDAIGWLAPALLCLLRFGQGLGLGGEWGGAALLAVENAPAGKRGWFGMFPQLGAPIGFLAANGLFLLLALGLDDAQFRSWGWRVPFLLSAVLVAVGLYVRLKLVETPVFREAMERQERVRVPIGDVLARYTRVTVLGTLAMVSCYALFYITTVFALGYGTKSLGYSRQAFLGLECFAIIFLGLGIPLSSSLSDRIGRRPVLIVGGILTVLFGFALAPLLGSGSAVLVTLFLCLGLFLMGLIFGPMGAFLPELFPTGVRYTGASLTYNLAGILGASLAPYIAQTLVEQGGLSWVGLYISIAAVISVAAVWLIGETHTQDLTRVAGDR</sequence>
<feature type="transmembrane region" description="Helical" evidence="8">
    <location>
        <begin position="313"/>
        <end position="332"/>
    </location>
</feature>
<evidence type="ECO:0000256" key="3">
    <source>
        <dbReference type="ARBA" id="ARBA00022475"/>
    </source>
</evidence>
<dbReference type="OrthoDB" id="9783227at2"/>
<feature type="transmembrane region" description="Helical" evidence="8">
    <location>
        <begin position="158"/>
        <end position="183"/>
    </location>
</feature>
<dbReference type="GO" id="GO:0022857">
    <property type="term" value="F:transmembrane transporter activity"/>
    <property type="evidence" value="ECO:0007669"/>
    <property type="project" value="InterPro"/>
</dbReference>
<keyword evidence="2" id="KW-0813">Transport</keyword>
<organism evidence="10 11">
    <name type="scientific">Inquilinus limosus MP06</name>
    <dbReference type="NCBI Taxonomy" id="1398085"/>
    <lineage>
        <taxon>Bacteria</taxon>
        <taxon>Pseudomonadati</taxon>
        <taxon>Pseudomonadota</taxon>
        <taxon>Alphaproteobacteria</taxon>
        <taxon>Rhodospirillales</taxon>
        <taxon>Rhodospirillaceae</taxon>
        <taxon>Inquilinus</taxon>
    </lineage>
</organism>
<dbReference type="AlphaFoldDB" id="A0A0A0D2B5"/>
<dbReference type="Pfam" id="PF00083">
    <property type="entry name" value="Sugar_tr"/>
    <property type="match status" value="1"/>
</dbReference>
<dbReference type="RefSeq" id="WP_034846450.1">
    <property type="nucleotide sequence ID" value="NZ_JANX01000572.1"/>
</dbReference>
<evidence type="ECO:0000313" key="11">
    <source>
        <dbReference type="Proteomes" id="UP000029995"/>
    </source>
</evidence>
<feature type="transmembrane region" description="Helical" evidence="8">
    <location>
        <begin position="338"/>
        <end position="362"/>
    </location>
</feature>
<dbReference type="PROSITE" id="PS50850">
    <property type="entry name" value="MFS"/>
    <property type="match status" value="1"/>
</dbReference>
<dbReference type="InterPro" id="IPR011701">
    <property type="entry name" value="MFS"/>
</dbReference>
<reference evidence="10 11" key="1">
    <citation type="submission" date="2014-01" db="EMBL/GenBank/DDBJ databases">
        <title>Genome sequence determination for a cystic fibrosis isolate, Inquilinus limosus.</title>
        <authorList>
            <person name="Pino M."/>
            <person name="Di Conza J."/>
            <person name="Gutkind G."/>
        </authorList>
    </citation>
    <scope>NUCLEOTIDE SEQUENCE [LARGE SCALE GENOMIC DNA]</scope>
    <source>
        <strain evidence="10 11">MP06</strain>
    </source>
</reference>
<dbReference type="InterPro" id="IPR020846">
    <property type="entry name" value="MFS_dom"/>
</dbReference>
<proteinExistence type="predicted"/>
<evidence type="ECO:0000256" key="2">
    <source>
        <dbReference type="ARBA" id="ARBA00022448"/>
    </source>
</evidence>
<keyword evidence="4" id="KW-0997">Cell inner membrane</keyword>
<feature type="transmembrane region" description="Helical" evidence="8">
    <location>
        <begin position="246"/>
        <end position="270"/>
    </location>
</feature>
<dbReference type="InterPro" id="IPR004736">
    <property type="entry name" value="MHS_symport"/>
</dbReference>
<evidence type="ECO:0000256" key="5">
    <source>
        <dbReference type="ARBA" id="ARBA00022692"/>
    </source>
</evidence>
<keyword evidence="5 8" id="KW-0812">Transmembrane</keyword>
<evidence type="ECO:0000256" key="7">
    <source>
        <dbReference type="ARBA" id="ARBA00023136"/>
    </source>
</evidence>
<dbReference type="Gene3D" id="1.20.1250.20">
    <property type="entry name" value="MFS general substrate transporter like domains"/>
    <property type="match status" value="1"/>
</dbReference>
<feature type="transmembrane region" description="Helical" evidence="8">
    <location>
        <begin position="406"/>
        <end position="424"/>
    </location>
</feature>
<feature type="transmembrane region" description="Helical" evidence="8">
    <location>
        <begin position="93"/>
        <end position="111"/>
    </location>
</feature>
<evidence type="ECO:0000313" key="10">
    <source>
        <dbReference type="EMBL" id="KGM31192.1"/>
    </source>
</evidence>
<comment type="subcellular location">
    <subcellularLocation>
        <location evidence="1">Cell inner membrane</location>
        <topology evidence="1">Multi-pass membrane protein</topology>
    </subcellularLocation>
</comment>
<dbReference type="EMBL" id="JANX01000572">
    <property type="protein sequence ID" value="KGM31192.1"/>
    <property type="molecule type" value="Genomic_DNA"/>
</dbReference>
<dbReference type="PANTHER" id="PTHR43045">
    <property type="entry name" value="SHIKIMATE TRANSPORTER"/>
    <property type="match status" value="1"/>
</dbReference>
<feature type="transmembrane region" description="Helical" evidence="8">
    <location>
        <begin position="57"/>
        <end position="81"/>
    </location>
</feature>
<evidence type="ECO:0000256" key="4">
    <source>
        <dbReference type="ARBA" id="ARBA00022519"/>
    </source>
</evidence>
<feature type="transmembrane region" description="Helical" evidence="8">
    <location>
        <begin position="282"/>
        <end position="301"/>
    </location>
</feature>
<accession>A0A0A0D2B5</accession>
<dbReference type="InterPro" id="IPR005828">
    <property type="entry name" value="MFS_sugar_transport-like"/>
</dbReference>
<feature type="domain" description="Major facilitator superfamily (MFS) profile" evidence="9">
    <location>
        <begin position="20"/>
        <end position="429"/>
    </location>
</feature>
<evidence type="ECO:0000259" key="9">
    <source>
        <dbReference type="PROSITE" id="PS50850"/>
    </source>
</evidence>
<dbReference type="Pfam" id="PF07690">
    <property type="entry name" value="MFS_1"/>
    <property type="match status" value="1"/>
</dbReference>
<evidence type="ECO:0000256" key="6">
    <source>
        <dbReference type="ARBA" id="ARBA00022989"/>
    </source>
</evidence>
<dbReference type="InterPro" id="IPR036259">
    <property type="entry name" value="MFS_trans_sf"/>
</dbReference>
<keyword evidence="3" id="KW-1003">Cell membrane</keyword>
<comment type="caution">
    <text evidence="10">The sequence shown here is derived from an EMBL/GenBank/DDBJ whole genome shotgun (WGS) entry which is preliminary data.</text>
</comment>
<keyword evidence="6 8" id="KW-1133">Transmembrane helix</keyword>
<dbReference type="NCBIfam" id="TIGR00883">
    <property type="entry name" value="2A0106"/>
    <property type="match status" value="1"/>
</dbReference>
<dbReference type="CDD" id="cd17369">
    <property type="entry name" value="MFS_ShiA_like"/>
    <property type="match status" value="1"/>
</dbReference>
<dbReference type="Proteomes" id="UP000029995">
    <property type="component" value="Unassembled WGS sequence"/>
</dbReference>
<evidence type="ECO:0000256" key="8">
    <source>
        <dbReference type="SAM" id="Phobius"/>
    </source>
</evidence>
<name>A0A0A0D2B5_9PROT</name>
<gene>
    <name evidence="10" type="ORF">P409_28630</name>
</gene>
<dbReference type="FunFam" id="1.20.1250.20:FF:000001">
    <property type="entry name" value="Dicarboxylate MFS transporter"/>
    <property type="match status" value="1"/>
</dbReference>
<feature type="transmembrane region" description="Helical" evidence="8">
    <location>
        <begin position="374"/>
        <end position="394"/>
    </location>
</feature>